<evidence type="ECO:0000256" key="1">
    <source>
        <dbReference type="SAM" id="SignalP"/>
    </source>
</evidence>
<comment type="caution">
    <text evidence="2">The sequence shown here is derived from an EMBL/GenBank/DDBJ whole genome shotgun (WGS) entry which is preliminary data.</text>
</comment>
<evidence type="ECO:0000313" key="2">
    <source>
        <dbReference type="EMBL" id="KGA97151.1"/>
    </source>
</evidence>
<evidence type="ECO:0000313" key="3">
    <source>
        <dbReference type="EMBL" id="THG90576.1"/>
    </source>
</evidence>
<organism evidence="2 4">
    <name type="scientific">Alkalihalobacillus alcalophilus ATCC 27647 = CGMCC 1.3604</name>
    <dbReference type="NCBI Taxonomy" id="1218173"/>
    <lineage>
        <taxon>Bacteria</taxon>
        <taxon>Bacillati</taxon>
        <taxon>Bacillota</taxon>
        <taxon>Bacilli</taxon>
        <taxon>Bacillales</taxon>
        <taxon>Bacillaceae</taxon>
        <taxon>Alkalihalobacillus</taxon>
    </lineage>
</organism>
<dbReference type="EMBL" id="JALP01000133">
    <property type="protein sequence ID" value="THG90576.1"/>
    <property type="molecule type" value="Genomic_DNA"/>
</dbReference>
<name>A0A094WJY0_ALKAL</name>
<proteinExistence type="predicted"/>
<gene>
    <name evidence="3" type="ORF">AJ85_09925</name>
    <name evidence="2" type="ORF">BALCAV_0212070</name>
</gene>
<feature type="chain" id="PRO_5036290906" evidence="1">
    <location>
        <begin position="29"/>
        <end position="96"/>
    </location>
</feature>
<reference evidence="2 4" key="1">
    <citation type="journal article" date="2014" name="Genome Announc.">
        <title>Draft Genome Sequence of Bacillus alcalophilus AV1934, a Classic Alkaliphile Isolated from Human Feces in 1934.</title>
        <authorList>
            <person name="Attie O."/>
            <person name="Jayaprakash A."/>
            <person name="Shah H."/>
            <person name="Paulsen I.T."/>
            <person name="Morino M."/>
            <person name="Takahashi Y."/>
            <person name="Narumi I."/>
            <person name="Sachidanandam R."/>
            <person name="Satoh K."/>
            <person name="Ito M."/>
            <person name="Krulwich T.A."/>
        </authorList>
    </citation>
    <scope>NUCLEOTIDE SEQUENCE [LARGE SCALE GENOMIC DNA]</scope>
    <source>
        <strain evidence="2 4">AV1934</strain>
    </source>
</reference>
<evidence type="ECO:0000313" key="4">
    <source>
        <dbReference type="Proteomes" id="UP000002754"/>
    </source>
</evidence>
<reference evidence="3 5" key="2">
    <citation type="submission" date="2014-01" db="EMBL/GenBank/DDBJ databases">
        <title>Draft genome sequencing of Bacillus alcalophilus CGMCC 1.3604.</title>
        <authorList>
            <person name="Yang J."/>
            <person name="Diao L."/>
            <person name="Yang S."/>
        </authorList>
    </citation>
    <scope>NUCLEOTIDE SEQUENCE [LARGE SCALE GENOMIC DNA]</scope>
    <source>
        <strain evidence="3 5">CGMCC 1.3604</strain>
    </source>
</reference>
<dbReference type="AlphaFoldDB" id="A0A094WJY0"/>
<accession>A0A094WJY0</accession>
<keyword evidence="1" id="KW-0732">Signal</keyword>
<dbReference type="Proteomes" id="UP000002754">
    <property type="component" value="Unassembled WGS sequence"/>
</dbReference>
<keyword evidence="4" id="KW-1185">Reference proteome</keyword>
<protein>
    <submittedName>
        <fullName evidence="2">Uncharacterized protein</fullName>
    </submittedName>
</protein>
<evidence type="ECO:0000313" key="5">
    <source>
        <dbReference type="Proteomes" id="UP000297014"/>
    </source>
</evidence>
<dbReference type="EMBL" id="ALPT02000036">
    <property type="protein sequence ID" value="KGA97151.1"/>
    <property type="molecule type" value="Genomic_DNA"/>
</dbReference>
<sequence length="96" mass="11092">MKKKLMVLVLAVAMVAGVFGTFTTPANAMMSERVLLSYTETWFTKTNTKTLSNQRYTTIQFRTNYSYTESKKNVSTVIETLSKIVRSEVTRTYRTW</sequence>
<dbReference type="RefSeq" id="WP_003322086.1">
    <property type="nucleotide sequence ID" value="NZ_ALPT02000036.1"/>
</dbReference>
<dbReference type="Proteomes" id="UP000297014">
    <property type="component" value="Unassembled WGS sequence"/>
</dbReference>
<feature type="signal peptide" evidence="1">
    <location>
        <begin position="1"/>
        <end position="28"/>
    </location>
</feature>